<evidence type="ECO:0000256" key="1">
    <source>
        <dbReference type="SAM" id="MobiDB-lite"/>
    </source>
</evidence>
<dbReference type="EMBL" id="KN832876">
    <property type="protein sequence ID" value="KIN01490.1"/>
    <property type="molecule type" value="Genomic_DNA"/>
</dbReference>
<accession>A0A0C3HE76</accession>
<evidence type="ECO:0000313" key="3">
    <source>
        <dbReference type="Proteomes" id="UP000054321"/>
    </source>
</evidence>
<dbReference type="InParanoid" id="A0A0C3HE76"/>
<dbReference type="AlphaFoldDB" id="A0A0C3HE76"/>
<evidence type="ECO:0000313" key="2">
    <source>
        <dbReference type="EMBL" id="KIN01490.1"/>
    </source>
</evidence>
<dbReference type="HOGENOM" id="CLU_665763_0_0_1"/>
<proteinExistence type="predicted"/>
<gene>
    <name evidence="2" type="ORF">OIDMADRAFT_19303</name>
</gene>
<feature type="region of interest" description="Disordered" evidence="1">
    <location>
        <begin position="1"/>
        <end position="38"/>
    </location>
</feature>
<reference evidence="3" key="2">
    <citation type="submission" date="2015-01" db="EMBL/GenBank/DDBJ databases">
        <title>Evolutionary Origins and Diversification of the Mycorrhizal Mutualists.</title>
        <authorList>
            <consortium name="DOE Joint Genome Institute"/>
            <consortium name="Mycorrhizal Genomics Consortium"/>
            <person name="Kohler A."/>
            <person name="Kuo A."/>
            <person name="Nagy L.G."/>
            <person name="Floudas D."/>
            <person name="Copeland A."/>
            <person name="Barry K.W."/>
            <person name="Cichocki N."/>
            <person name="Veneault-Fourrey C."/>
            <person name="LaButti K."/>
            <person name="Lindquist E.A."/>
            <person name="Lipzen A."/>
            <person name="Lundell T."/>
            <person name="Morin E."/>
            <person name="Murat C."/>
            <person name="Riley R."/>
            <person name="Ohm R."/>
            <person name="Sun H."/>
            <person name="Tunlid A."/>
            <person name="Henrissat B."/>
            <person name="Grigoriev I.V."/>
            <person name="Hibbett D.S."/>
            <person name="Martin F."/>
        </authorList>
    </citation>
    <scope>NUCLEOTIDE SEQUENCE [LARGE SCALE GENOMIC DNA]</scope>
    <source>
        <strain evidence="3">Zn</strain>
    </source>
</reference>
<keyword evidence="3" id="KW-1185">Reference proteome</keyword>
<sequence>MARPVVSKTAIKIPGKRTRNTSNPDIAARKKFGRPPGRPLKLTDSGESATFDGLTNTHKKRTVRSLKNIKSKRDMSLLERLPTELLEEIFFYSMNLDLPRSSPVIGGKLSSEVVYIQTVLAAFENTWEWYYASPPEFSFSPIHGDDKLQTSILRCRWASLPILLQSQDIYMRRINAHGLILEPILLFPESKAKGRNREHIALSSKTAAARFDDDFAAFLHAASGSEHVDLLQIYDVGCSLEGVTDLAKGTEIPHSLLLGPWTKEMIRHLYWLVKSGATLNWLTSTSGEAACLGFRDALQAGEFPVILLLMWAGLVHKLDTKMLIWALHNVGSNKIAIMGYLLASADLTDVDESTFRSELEAERDKASWKVDQDRLAFLDAVKDRLEVHKSG</sequence>
<dbReference type="OrthoDB" id="4167490at2759"/>
<organism evidence="2 3">
    <name type="scientific">Oidiodendron maius (strain Zn)</name>
    <dbReference type="NCBI Taxonomy" id="913774"/>
    <lineage>
        <taxon>Eukaryota</taxon>
        <taxon>Fungi</taxon>
        <taxon>Dikarya</taxon>
        <taxon>Ascomycota</taxon>
        <taxon>Pezizomycotina</taxon>
        <taxon>Leotiomycetes</taxon>
        <taxon>Leotiomycetes incertae sedis</taxon>
        <taxon>Myxotrichaceae</taxon>
        <taxon>Oidiodendron</taxon>
    </lineage>
</organism>
<name>A0A0C3HE76_OIDMZ</name>
<dbReference type="Proteomes" id="UP000054321">
    <property type="component" value="Unassembled WGS sequence"/>
</dbReference>
<feature type="non-terminal residue" evidence="2">
    <location>
        <position position="391"/>
    </location>
</feature>
<protein>
    <submittedName>
        <fullName evidence="2">Uncharacterized protein</fullName>
    </submittedName>
</protein>
<dbReference type="STRING" id="913774.A0A0C3HE76"/>
<reference evidence="2 3" key="1">
    <citation type="submission" date="2014-04" db="EMBL/GenBank/DDBJ databases">
        <authorList>
            <consortium name="DOE Joint Genome Institute"/>
            <person name="Kuo A."/>
            <person name="Martino E."/>
            <person name="Perotto S."/>
            <person name="Kohler A."/>
            <person name="Nagy L.G."/>
            <person name="Floudas D."/>
            <person name="Copeland A."/>
            <person name="Barry K.W."/>
            <person name="Cichocki N."/>
            <person name="Veneault-Fourrey C."/>
            <person name="LaButti K."/>
            <person name="Lindquist E.A."/>
            <person name="Lipzen A."/>
            <person name="Lundell T."/>
            <person name="Morin E."/>
            <person name="Murat C."/>
            <person name="Sun H."/>
            <person name="Tunlid A."/>
            <person name="Henrissat B."/>
            <person name="Grigoriev I.V."/>
            <person name="Hibbett D.S."/>
            <person name="Martin F."/>
            <person name="Nordberg H.P."/>
            <person name="Cantor M.N."/>
            <person name="Hua S.X."/>
        </authorList>
    </citation>
    <scope>NUCLEOTIDE SEQUENCE [LARGE SCALE GENOMIC DNA]</scope>
    <source>
        <strain evidence="2 3">Zn</strain>
    </source>
</reference>